<dbReference type="EC" id="2.3.1.-" evidence="4"/>
<dbReference type="InterPro" id="IPR050832">
    <property type="entry name" value="Bact_Acetyltransf"/>
</dbReference>
<sequence>MVDIEFRAARADEAPLITGLALRSKAHWGYDRHFMDAIRDELTYSPEVCASGTLVVAERAGRLLGFYRLIEGVPESRLESLFVDPLAIGTGVGRALLDRALLAAEALGARSVALDADPYAEPFYARFGAIRIGQIPSESIPGRMLPHMRFDLPGR</sequence>
<dbReference type="Proteomes" id="UP001171902">
    <property type="component" value="Unassembled WGS sequence"/>
</dbReference>
<dbReference type="InterPro" id="IPR016181">
    <property type="entry name" value="Acyl_CoA_acyltransferase"/>
</dbReference>
<dbReference type="Pfam" id="PF13673">
    <property type="entry name" value="Acetyltransf_10"/>
    <property type="match status" value="1"/>
</dbReference>
<dbReference type="SUPFAM" id="SSF55729">
    <property type="entry name" value="Acyl-CoA N-acyltransferases (Nat)"/>
    <property type="match status" value="1"/>
</dbReference>
<accession>A0ABT7YQ90</accession>
<keyword evidence="1 4" id="KW-0808">Transferase</keyword>
<gene>
    <name evidence="4" type="ORF">QWI33_13730</name>
</gene>
<comment type="caution">
    <text evidence="4">The sequence shown here is derived from an EMBL/GenBank/DDBJ whole genome shotgun (WGS) entry which is preliminary data.</text>
</comment>
<reference evidence="4" key="1">
    <citation type="submission" date="2023-06" db="EMBL/GenBank/DDBJ databases">
        <title>Gycomyces niveus sp.nov., a novel actinomycete isolated from soil in Shouguang.</title>
        <authorList>
            <person name="Yang X."/>
            <person name="Zhao J."/>
        </authorList>
    </citation>
    <scope>NUCLEOTIDE SEQUENCE</scope>
    <source>
        <strain evidence="4">NEAU C2</strain>
    </source>
</reference>
<evidence type="ECO:0000259" key="3">
    <source>
        <dbReference type="PROSITE" id="PS51186"/>
    </source>
</evidence>
<evidence type="ECO:0000313" key="5">
    <source>
        <dbReference type="Proteomes" id="UP001171902"/>
    </source>
</evidence>
<name>A0ABT7YQ90_9ACTN</name>
<protein>
    <submittedName>
        <fullName evidence="4">GNAT family N-acetyltransferase</fullName>
        <ecNumber evidence="4">2.3.1.-</ecNumber>
    </submittedName>
</protein>
<keyword evidence="5" id="KW-1185">Reference proteome</keyword>
<evidence type="ECO:0000256" key="1">
    <source>
        <dbReference type="ARBA" id="ARBA00022679"/>
    </source>
</evidence>
<organism evidence="4 5">
    <name type="scientific">Glycomyces tritici</name>
    <dbReference type="NCBI Taxonomy" id="2665176"/>
    <lineage>
        <taxon>Bacteria</taxon>
        <taxon>Bacillati</taxon>
        <taxon>Actinomycetota</taxon>
        <taxon>Actinomycetes</taxon>
        <taxon>Glycomycetales</taxon>
        <taxon>Glycomycetaceae</taxon>
        <taxon>Glycomyces</taxon>
    </lineage>
</organism>
<dbReference type="PROSITE" id="PS51186">
    <property type="entry name" value="GNAT"/>
    <property type="match status" value="1"/>
</dbReference>
<dbReference type="Gene3D" id="3.40.630.30">
    <property type="match status" value="1"/>
</dbReference>
<dbReference type="RefSeq" id="WP_289957706.1">
    <property type="nucleotide sequence ID" value="NZ_JAUEMJ010000003.1"/>
</dbReference>
<dbReference type="InterPro" id="IPR000182">
    <property type="entry name" value="GNAT_dom"/>
</dbReference>
<evidence type="ECO:0000256" key="2">
    <source>
        <dbReference type="ARBA" id="ARBA00023315"/>
    </source>
</evidence>
<dbReference type="PANTHER" id="PTHR43877">
    <property type="entry name" value="AMINOALKYLPHOSPHONATE N-ACETYLTRANSFERASE-RELATED-RELATED"/>
    <property type="match status" value="1"/>
</dbReference>
<evidence type="ECO:0000313" key="4">
    <source>
        <dbReference type="EMBL" id="MDN3240791.1"/>
    </source>
</evidence>
<proteinExistence type="predicted"/>
<dbReference type="PANTHER" id="PTHR43877:SF1">
    <property type="entry name" value="ACETYLTRANSFERASE"/>
    <property type="match status" value="1"/>
</dbReference>
<dbReference type="EMBL" id="JAUEMJ010000003">
    <property type="protein sequence ID" value="MDN3240791.1"/>
    <property type="molecule type" value="Genomic_DNA"/>
</dbReference>
<dbReference type="GO" id="GO:0016746">
    <property type="term" value="F:acyltransferase activity"/>
    <property type="evidence" value="ECO:0007669"/>
    <property type="project" value="UniProtKB-KW"/>
</dbReference>
<feature type="domain" description="N-acetyltransferase" evidence="3">
    <location>
        <begin position="4"/>
        <end position="153"/>
    </location>
</feature>
<keyword evidence="2 4" id="KW-0012">Acyltransferase</keyword>